<name>A0A6M3JHT2_9ZZZZ</name>
<evidence type="ECO:0000313" key="1">
    <source>
        <dbReference type="EMBL" id="QJA68632.1"/>
    </source>
</evidence>
<accession>A0A6M3JHT2</accession>
<dbReference type="EMBL" id="MT141634">
    <property type="protein sequence ID" value="QJA68632.1"/>
    <property type="molecule type" value="Genomic_DNA"/>
</dbReference>
<gene>
    <name evidence="1" type="ORF">MM415A06052_0011</name>
</gene>
<reference evidence="1" key="1">
    <citation type="submission" date="2020-03" db="EMBL/GenBank/DDBJ databases">
        <title>The deep terrestrial virosphere.</title>
        <authorList>
            <person name="Holmfeldt K."/>
            <person name="Nilsson E."/>
            <person name="Simone D."/>
            <person name="Lopez-Fernandez M."/>
            <person name="Wu X."/>
            <person name="de Brujin I."/>
            <person name="Lundin D."/>
            <person name="Andersson A."/>
            <person name="Bertilsson S."/>
            <person name="Dopson M."/>
        </authorList>
    </citation>
    <scope>NUCLEOTIDE SEQUENCE</scope>
    <source>
        <strain evidence="1">MM415A06052</strain>
    </source>
</reference>
<sequence length="53" mass="6708">MRDKREQEMYLRSLYYDYTPEKHDEFVAKYYEECEEGKRRMECSEKSDQKLSR</sequence>
<organism evidence="1">
    <name type="scientific">viral metagenome</name>
    <dbReference type="NCBI Taxonomy" id="1070528"/>
    <lineage>
        <taxon>unclassified sequences</taxon>
        <taxon>metagenomes</taxon>
        <taxon>organismal metagenomes</taxon>
    </lineage>
</organism>
<proteinExistence type="predicted"/>
<dbReference type="AlphaFoldDB" id="A0A6M3JHT2"/>
<protein>
    <submittedName>
        <fullName evidence="1">Uncharacterized protein</fullName>
    </submittedName>
</protein>